<comment type="caution">
    <text evidence="1">The sequence shown here is derived from an EMBL/GenBank/DDBJ whole genome shotgun (WGS) entry which is preliminary data.</text>
</comment>
<dbReference type="Proteomes" id="UP000652761">
    <property type="component" value="Unassembled WGS sequence"/>
</dbReference>
<organism evidence="1 2">
    <name type="scientific">Colocasia esculenta</name>
    <name type="common">Wild taro</name>
    <name type="synonym">Arum esculentum</name>
    <dbReference type="NCBI Taxonomy" id="4460"/>
    <lineage>
        <taxon>Eukaryota</taxon>
        <taxon>Viridiplantae</taxon>
        <taxon>Streptophyta</taxon>
        <taxon>Embryophyta</taxon>
        <taxon>Tracheophyta</taxon>
        <taxon>Spermatophyta</taxon>
        <taxon>Magnoliopsida</taxon>
        <taxon>Liliopsida</taxon>
        <taxon>Araceae</taxon>
        <taxon>Aroideae</taxon>
        <taxon>Colocasieae</taxon>
        <taxon>Colocasia</taxon>
    </lineage>
</organism>
<keyword evidence="2" id="KW-1185">Reference proteome</keyword>
<evidence type="ECO:0000313" key="2">
    <source>
        <dbReference type="Proteomes" id="UP000652761"/>
    </source>
</evidence>
<proteinExistence type="predicted"/>
<reference evidence="1" key="1">
    <citation type="submission" date="2017-07" db="EMBL/GenBank/DDBJ databases">
        <title>Taro Niue Genome Assembly and Annotation.</title>
        <authorList>
            <person name="Atibalentja N."/>
            <person name="Keating K."/>
            <person name="Fields C.J."/>
        </authorList>
    </citation>
    <scope>NUCLEOTIDE SEQUENCE</scope>
    <source>
        <strain evidence="1">Niue_2</strain>
        <tissue evidence="1">Leaf</tissue>
    </source>
</reference>
<dbReference type="AlphaFoldDB" id="A0A843U734"/>
<name>A0A843U734_COLES</name>
<sequence>MATRGLSPSQSEKGPCHLLSVLLPLQLDFLGTCETSQQFPLRRSEETGPQ</sequence>
<gene>
    <name evidence="1" type="ORF">Taro_010246</name>
</gene>
<dbReference type="EMBL" id="NMUH01000368">
    <property type="protein sequence ID" value="MQL77827.1"/>
    <property type="molecule type" value="Genomic_DNA"/>
</dbReference>
<protein>
    <submittedName>
        <fullName evidence="1">Uncharacterized protein</fullName>
    </submittedName>
</protein>
<accession>A0A843U734</accession>
<evidence type="ECO:0000313" key="1">
    <source>
        <dbReference type="EMBL" id="MQL77827.1"/>
    </source>
</evidence>